<keyword evidence="2" id="KW-0964">Secreted</keyword>
<keyword evidence="7" id="KW-1185">Reference proteome</keyword>
<evidence type="ECO:0000256" key="3">
    <source>
        <dbReference type="ARBA" id="ARBA00022729"/>
    </source>
</evidence>
<reference evidence="6 7" key="1">
    <citation type="submission" date="2024-05" db="EMBL/GenBank/DDBJ databases">
        <authorList>
            <person name="Wallberg A."/>
        </authorList>
    </citation>
    <scope>NUCLEOTIDE SEQUENCE [LARGE SCALE GENOMIC DNA]</scope>
</reference>
<dbReference type="Pfam" id="PF00059">
    <property type="entry name" value="Lectin_C"/>
    <property type="match status" value="1"/>
</dbReference>
<proteinExistence type="predicted"/>
<dbReference type="Gene3D" id="3.10.100.10">
    <property type="entry name" value="Mannose-Binding Protein A, subunit A"/>
    <property type="match status" value="1"/>
</dbReference>
<gene>
    <name evidence="6" type="ORF">MNOR_LOCUS30647</name>
</gene>
<evidence type="ECO:0000256" key="4">
    <source>
        <dbReference type="ARBA" id="ARBA00022734"/>
    </source>
</evidence>
<dbReference type="CDD" id="cd00037">
    <property type="entry name" value="CLECT"/>
    <property type="match status" value="1"/>
</dbReference>
<keyword evidence="3" id="KW-0732">Signal</keyword>
<evidence type="ECO:0000313" key="7">
    <source>
        <dbReference type="Proteomes" id="UP001497623"/>
    </source>
</evidence>
<feature type="non-terminal residue" evidence="6">
    <location>
        <position position="116"/>
    </location>
</feature>
<feature type="non-terminal residue" evidence="6">
    <location>
        <position position="1"/>
    </location>
</feature>
<dbReference type="SUPFAM" id="SSF56436">
    <property type="entry name" value="C-type lectin-like"/>
    <property type="match status" value="1"/>
</dbReference>
<evidence type="ECO:0000313" key="6">
    <source>
        <dbReference type="EMBL" id="CAL4150943.1"/>
    </source>
</evidence>
<accession>A0AAV2RXX9</accession>
<dbReference type="EMBL" id="CAXKWB010037950">
    <property type="protein sequence ID" value="CAL4150943.1"/>
    <property type="molecule type" value="Genomic_DNA"/>
</dbReference>
<dbReference type="InterPro" id="IPR001304">
    <property type="entry name" value="C-type_lectin-like"/>
</dbReference>
<dbReference type="GO" id="GO:0005615">
    <property type="term" value="C:extracellular space"/>
    <property type="evidence" value="ECO:0007669"/>
    <property type="project" value="TreeGrafter"/>
</dbReference>
<dbReference type="InterPro" id="IPR016187">
    <property type="entry name" value="CTDL_fold"/>
</dbReference>
<dbReference type="PANTHER" id="PTHR22799">
    <property type="entry name" value="TETRANECTIN-RELATED"/>
    <property type="match status" value="1"/>
</dbReference>
<sequence length="116" mass="13012">RSVGGQCFHVSKQLATWAEAVTTCDVRGAVLAQVKDPKTFRTYMKENFYGKVFWLGASDMVHEGWWVWVSGGLVSPRFSWPEGAPSGGTNENCLSIGHDNDYDDEPCDTLHYYICE</sequence>
<comment type="caution">
    <text evidence="6">The sequence shown here is derived from an EMBL/GenBank/DDBJ whole genome shotgun (WGS) entry which is preliminary data.</text>
</comment>
<name>A0AAV2RXX9_MEGNR</name>
<comment type="subcellular location">
    <subcellularLocation>
        <location evidence="1">Secreted</location>
    </subcellularLocation>
</comment>
<organism evidence="6 7">
    <name type="scientific">Meganyctiphanes norvegica</name>
    <name type="common">Northern krill</name>
    <name type="synonym">Thysanopoda norvegica</name>
    <dbReference type="NCBI Taxonomy" id="48144"/>
    <lineage>
        <taxon>Eukaryota</taxon>
        <taxon>Metazoa</taxon>
        <taxon>Ecdysozoa</taxon>
        <taxon>Arthropoda</taxon>
        <taxon>Crustacea</taxon>
        <taxon>Multicrustacea</taxon>
        <taxon>Malacostraca</taxon>
        <taxon>Eumalacostraca</taxon>
        <taxon>Eucarida</taxon>
        <taxon>Euphausiacea</taxon>
        <taxon>Euphausiidae</taxon>
        <taxon>Meganyctiphanes</taxon>
    </lineage>
</organism>
<feature type="domain" description="C-type lectin" evidence="5">
    <location>
        <begin position="3"/>
        <end position="116"/>
    </location>
</feature>
<evidence type="ECO:0000256" key="1">
    <source>
        <dbReference type="ARBA" id="ARBA00004613"/>
    </source>
</evidence>
<dbReference type="GO" id="GO:0030246">
    <property type="term" value="F:carbohydrate binding"/>
    <property type="evidence" value="ECO:0007669"/>
    <property type="project" value="UniProtKB-KW"/>
</dbReference>
<dbReference type="GO" id="GO:0008083">
    <property type="term" value="F:growth factor activity"/>
    <property type="evidence" value="ECO:0007669"/>
    <property type="project" value="TreeGrafter"/>
</dbReference>
<evidence type="ECO:0000259" key="5">
    <source>
        <dbReference type="PROSITE" id="PS50041"/>
    </source>
</evidence>
<keyword evidence="4" id="KW-0430">Lectin</keyword>
<evidence type="ECO:0000256" key="2">
    <source>
        <dbReference type="ARBA" id="ARBA00022525"/>
    </source>
</evidence>
<dbReference type="PROSITE" id="PS50041">
    <property type="entry name" value="C_TYPE_LECTIN_2"/>
    <property type="match status" value="1"/>
</dbReference>
<dbReference type="AlphaFoldDB" id="A0AAV2RXX9"/>
<dbReference type="SMART" id="SM00034">
    <property type="entry name" value="CLECT"/>
    <property type="match status" value="1"/>
</dbReference>
<protein>
    <recommendedName>
        <fullName evidence="5">C-type lectin domain-containing protein</fullName>
    </recommendedName>
</protein>
<dbReference type="Proteomes" id="UP001497623">
    <property type="component" value="Unassembled WGS sequence"/>
</dbReference>
<dbReference type="PANTHER" id="PTHR22799:SF1">
    <property type="entry name" value="C-TYPE LECTIN DOMAIN FAMILY 11 MEMBER A"/>
    <property type="match status" value="1"/>
</dbReference>
<dbReference type="InterPro" id="IPR051663">
    <property type="entry name" value="CLec_Tetranectin-domain"/>
</dbReference>
<dbReference type="InterPro" id="IPR016186">
    <property type="entry name" value="C-type_lectin-like/link_sf"/>
</dbReference>